<accession>A0AAE0UK63</accession>
<feature type="domain" description="FAM234A/B beta-propeller" evidence="8">
    <location>
        <begin position="159"/>
        <end position="477"/>
    </location>
</feature>
<dbReference type="Pfam" id="PF13358">
    <property type="entry name" value="DDE_3"/>
    <property type="match status" value="1"/>
</dbReference>
<sequence>MSVSMSLSQMTLQWKKGSDLGEYDPLTQVDSEDDSEEDDLVLNYPRNGLASHSHAAMLRLGQEGAELQEEDEDEEDTWRHGSGKPGGVADDGVGLVSEGAGQKAKVQAAVRTVAFVVPLIGAAMFVLLFAFLLPCQRGGSRRQKEWETEVGHAGGVTSPPMALWDVDGDGVEDLLIAVMRINNSSQQISYPANIKEYSVVALHGVNGSVMWNRSLKEPLFSVQCSAPNTCLLITSTHLSSVNASTGKKLWEVPAGEVVSQAVTVPDLQGDSVPDLLIASVDQESVISLVLHSGLTGALIGQPVNFNFTTLGKLIGPMLHETAVGAYYILLGIGTVEAVSLRDIYRNATGRTTVPPSLSVKDPVWEKSRKNNASTLIHIDSGLDQVVYFLPLVAGVCNNRNNLDAESSRNSSRSDWVVVCVNSRISVIRERDIHTTWTINSSSIHSRPAVGHFNDDGVPDLLIQQSANGIRKGVLLISACYLCKRHLSTEAINQSDSKLCTMAKTTELSRDVRDEAVDLHTAGMGYETIAKQLGEKVTTGGAIILKWKKHTIPVSLPRSGAPCKISPPGVSVIMRTQDNDPKHTAKATNEWLKKKNIKVLEWPRQCPDPNPIDNLWRELKVRVAKQQPRDLNDLERICKEDWDGIPPEMCPNLVVQIIDGAQGQILWEAEFICPHLVLEGSTILTTSGQSVFLFWAGDPLPASKNVTKVSPPEPFLRRLFLLHPAYPTILQELTSTTDTALTAAVSYDDEQKDVSYVMVVSRPVSGLGPGAQLVKSVSVSTSLTGAATVRLSDDTHTHTHTAFQINKFFRSLTFRRQRGYRGYDITERGYRGYDITERGYRGYDITEKGYRGYDITERGYRGYDI</sequence>
<feature type="non-terminal residue" evidence="10">
    <location>
        <position position="1"/>
    </location>
</feature>
<keyword evidence="3 6" id="KW-1133">Transmembrane helix</keyword>
<dbReference type="SUPFAM" id="SSF46689">
    <property type="entry name" value="Homeodomain-like"/>
    <property type="match status" value="1"/>
</dbReference>
<dbReference type="GO" id="GO:0003676">
    <property type="term" value="F:nucleic acid binding"/>
    <property type="evidence" value="ECO:0007669"/>
    <property type="project" value="InterPro"/>
</dbReference>
<feature type="transmembrane region" description="Helical" evidence="6">
    <location>
        <begin position="113"/>
        <end position="133"/>
    </location>
</feature>
<comment type="caution">
    <text evidence="10">The sequence shown here is derived from an EMBL/GenBank/DDBJ whole genome shotgun (WGS) entry which is preliminary data.</text>
</comment>
<evidence type="ECO:0000259" key="8">
    <source>
        <dbReference type="Pfam" id="PF23727"/>
    </source>
</evidence>
<dbReference type="InterPro" id="IPR055409">
    <property type="entry name" value="Beta-prop_FAM234A_B"/>
</dbReference>
<feature type="domain" description="FAM234A/B beta-propeller" evidence="8">
    <location>
        <begin position="654"/>
        <end position="793"/>
    </location>
</feature>
<dbReference type="InterPro" id="IPR009057">
    <property type="entry name" value="Homeodomain-like_sf"/>
</dbReference>
<dbReference type="AlphaFoldDB" id="A0AAE0UK63"/>
<protein>
    <submittedName>
        <fullName evidence="10">Uncharacterized protein</fullName>
    </submittedName>
</protein>
<dbReference type="InterPro" id="IPR036397">
    <property type="entry name" value="RNaseH_sf"/>
</dbReference>
<evidence type="ECO:0000313" key="10">
    <source>
        <dbReference type="EMBL" id="KAK3508473.1"/>
    </source>
</evidence>
<dbReference type="InterPro" id="IPR045232">
    <property type="entry name" value="FAM234"/>
</dbReference>
<evidence type="ECO:0000256" key="3">
    <source>
        <dbReference type="ARBA" id="ARBA00022989"/>
    </source>
</evidence>
<keyword evidence="11" id="KW-1185">Reference proteome</keyword>
<evidence type="ECO:0000256" key="6">
    <source>
        <dbReference type="SAM" id="Phobius"/>
    </source>
</evidence>
<dbReference type="Gene3D" id="1.10.10.10">
    <property type="entry name" value="Winged helix-like DNA-binding domain superfamily/Winged helix DNA-binding domain"/>
    <property type="match status" value="1"/>
</dbReference>
<proteinExistence type="predicted"/>
<name>A0AAE0UK63_9TELE</name>
<dbReference type="Gene3D" id="3.30.420.10">
    <property type="entry name" value="Ribonuclease H-like superfamily/Ribonuclease H"/>
    <property type="match status" value="1"/>
</dbReference>
<dbReference type="Pfam" id="PF23727">
    <property type="entry name" value="Beta-prop_FAM234A_B"/>
    <property type="match status" value="2"/>
</dbReference>
<gene>
    <name evidence="10" type="ORF">QTP70_030254</name>
</gene>
<dbReference type="PANTHER" id="PTHR21419">
    <property type="match status" value="1"/>
</dbReference>
<dbReference type="PANTHER" id="PTHR21419:SF25">
    <property type="entry name" value="PROTEIN FAM234B"/>
    <property type="match status" value="1"/>
</dbReference>
<feature type="compositionally biased region" description="Acidic residues" evidence="5">
    <location>
        <begin position="66"/>
        <end position="76"/>
    </location>
</feature>
<dbReference type="EMBL" id="JAUCMX010000028">
    <property type="protein sequence ID" value="KAK3508473.1"/>
    <property type="molecule type" value="Genomic_DNA"/>
</dbReference>
<keyword evidence="2 6" id="KW-0812">Transmembrane</keyword>
<feature type="domain" description="Tc1-like transposase DDE" evidence="7">
    <location>
        <begin position="577"/>
        <end position="633"/>
    </location>
</feature>
<dbReference type="SUPFAM" id="SSF69318">
    <property type="entry name" value="Integrin alpha N-terminal domain"/>
    <property type="match status" value="1"/>
</dbReference>
<evidence type="ECO:0000256" key="5">
    <source>
        <dbReference type="SAM" id="MobiDB-lite"/>
    </source>
</evidence>
<feature type="domain" description="Sleeping Beauty transposase HTH" evidence="9">
    <location>
        <begin position="501"/>
        <end position="549"/>
    </location>
</feature>
<evidence type="ECO:0000313" key="11">
    <source>
        <dbReference type="Proteomes" id="UP001274896"/>
    </source>
</evidence>
<dbReference type="InterPro" id="IPR028994">
    <property type="entry name" value="Integrin_alpha_N"/>
</dbReference>
<evidence type="ECO:0000259" key="7">
    <source>
        <dbReference type="Pfam" id="PF13358"/>
    </source>
</evidence>
<dbReference type="Pfam" id="PF25787">
    <property type="entry name" value="HTH_SB"/>
    <property type="match status" value="1"/>
</dbReference>
<feature type="region of interest" description="Disordered" evidence="5">
    <location>
        <begin position="65"/>
        <end position="88"/>
    </location>
</feature>
<dbReference type="GO" id="GO:0016020">
    <property type="term" value="C:membrane"/>
    <property type="evidence" value="ECO:0007669"/>
    <property type="project" value="UniProtKB-SubCell"/>
</dbReference>
<dbReference type="InterPro" id="IPR038717">
    <property type="entry name" value="Tc1-like_DDE_dom"/>
</dbReference>
<comment type="subcellular location">
    <subcellularLocation>
        <location evidence="1">Membrane</location>
        <topology evidence="1">Single-pass membrane protein</topology>
    </subcellularLocation>
</comment>
<organism evidence="10 11">
    <name type="scientific">Hemibagrus guttatus</name>
    <dbReference type="NCBI Taxonomy" id="175788"/>
    <lineage>
        <taxon>Eukaryota</taxon>
        <taxon>Metazoa</taxon>
        <taxon>Chordata</taxon>
        <taxon>Craniata</taxon>
        <taxon>Vertebrata</taxon>
        <taxon>Euteleostomi</taxon>
        <taxon>Actinopterygii</taxon>
        <taxon>Neopterygii</taxon>
        <taxon>Teleostei</taxon>
        <taxon>Ostariophysi</taxon>
        <taxon>Siluriformes</taxon>
        <taxon>Bagridae</taxon>
        <taxon>Hemibagrus</taxon>
    </lineage>
</organism>
<evidence type="ECO:0000256" key="4">
    <source>
        <dbReference type="ARBA" id="ARBA00023136"/>
    </source>
</evidence>
<evidence type="ECO:0000259" key="9">
    <source>
        <dbReference type="Pfam" id="PF25787"/>
    </source>
</evidence>
<dbReference type="InterPro" id="IPR057667">
    <property type="entry name" value="HTH_SB"/>
</dbReference>
<dbReference type="Proteomes" id="UP001274896">
    <property type="component" value="Unassembled WGS sequence"/>
</dbReference>
<dbReference type="InterPro" id="IPR036388">
    <property type="entry name" value="WH-like_DNA-bd_sf"/>
</dbReference>
<feature type="region of interest" description="Disordered" evidence="5">
    <location>
        <begin position="14"/>
        <end position="38"/>
    </location>
</feature>
<reference evidence="10" key="1">
    <citation type="submission" date="2023-06" db="EMBL/GenBank/DDBJ databases">
        <title>Male Hemibagrus guttatus genome.</title>
        <authorList>
            <person name="Bian C."/>
        </authorList>
    </citation>
    <scope>NUCLEOTIDE SEQUENCE</scope>
    <source>
        <strain evidence="10">Male_cb2023</strain>
        <tissue evidence="10">Muscle</tissue>
    </source>
</reference>
<evidence type="ECO:0000256" key="2">
    <source>
        <dbReference type="ARBA" id="ARBA00022692"/>
    </source>
</evidence>
<evidence type="ECO:0000256" key="1">
    <source>
        <dbReference type="ARBA" id="ARBA00004167"/>
    </source>
</evidence>
<keyword evidence="4 6" id="KW-0472">Membrane</keyword>